<comment type="caution">
    <text evidence="9">The sequence shown here is derived from an EMBL/GenBank/DDBJ whole genome shotgun (WGS) entry which is preliminary data.</text>
</comment>
<dbReference type="RefSeq" id="WP_379862909.1">
    <property type="nucleotide sequence ID" value="NZ_JBHTBW010000003.1"/>
</dbReference>
<evidence type="ECO:0000256" key="3">
    <source>
        <dbReference type="ARBA" id="ARBA00022801"/>
    </source>
</evidence>
<evidence type="ECO:0000256" key="6">
    <source>
        <dbReference type="ARBA" id="ARBA00023125"/>
    </source>
</evidence>
<keyword evidence="7" id="KW-0234">DNA repair</keyword>
<evidence type="ECO:0000256" key="2">
    <source>
        <dbReference type="ARBA" id="ARBA00022763"/>
    </source>
</evidence>
<name>A0ABW2RFF0_9BACL</name>
<dbReference type="SUPFAM" id="SSF52980">
    <property type="entry name" value="Restriction endonuclease-like"/>
    <property type="match status" value="1"/>
</dbReference>
<dbReference type="InterPro" id="IPR011604">
    <property type="entry name" value="PDDEXK-like_dom_sf"/>
</dbReference>
<gene>
    <name evidence="9" type="ORF">ACFQNG_00905</name>
</gene>
<dbReference type="Gene3D" id="3.90.320.10">
    <property type="match status" value="1"/>
</dbReference>
<evidence type="ECO:0000256" key="1">
    <source>
        <dbReference type="ARBA" id="ARBA00022741"/>
    </source>
</evidence>
<evidence type="ECO:0000256" key="4">
    <source>
        <dbReference type="ARBA" id="ARBA00022806"/>
    </source>
</evidence>
<keyword evidence="4" id="KW-0347">Helicase</keyword>
<sequence length="309" mass="37363">MPMKRMPTYPEWSWSQSRHHLFEECKRKYYYHYYASYPGWQAEAPEEAKRLYRLKQLRTLTLMFGEVIHRLAQMVIWRLRQERVLPTAEELLHKARTLLNQAVRESRDKELWWEVPTKRLMLQELYYGDHLPTGLVEDLKERLSLCVHHLLQSRSLREYGEATAAETVEVEQLNKWILEETKVYVKVDWIYRVGEKWVIVDWKTGQKEENHEAQLKWYALYLHQCYHVPLSQIELRTEYLLTGACERMTATEQDVDEALARMNDSMEAMKTMLSDRERNAALPEEAFPMTQDERKCQWCNFQEFCYVRR</sequence>
<evidence type="ECO:0000256" key="5">
    <source>
        <dbReference type="ARBA" id="ARBA00022840"/>
    </source>
</evidence>
<dbReference type="EMBL" id="JBHTBW010000003">
    <property type="protein sequence ID" value="MFC7439728.1"/>
    <property type="molecule type" value="Genomic_DNA"/>
</dbReference>
<evidence type="ECO:0000313" key="9">
    <source>
        <dbReference type="EMBL" id="MFC7439728.1"/>
    </source>
</evidence>
<keyword evidence="6" id="KW-0238">DNA-binding</keyword>
<proteinExistence type="predicted"/>
<dbReference type="InterPro" id="IPR011335">
    <property type="entry name" value="Restrct_endonuc-II-like"/>
</dbReference>
<keyword evidence="3" id="KW-0378">Hydrolase</keyword>
<dbReference type="Pfam" id="PF12705">
    <property type="entry name" value="PDDEXK_1"/>
    <property type="match status" value="1"/>
</dbReference>
<accession>A0ABW2RFF0</accession>
<feature type="domain" description="PD-(D/E)XK endonuclease-like" evidence="8">
    <location>
        <begin position="13"/>
        <end position="305"/>
    </location>
</feature>
<keyword evidence="5" id="KW-0067">ATP-binding</keyword>
<evidence type="ECO:0000256" key="7">
    <source>
        <dbReference type="ARBA" id="ARBA00023204"/>
    </source>
</evidence>
<dbReference type="InterPro" id="IPR038726">
    <property type="entry name" value="PDDEXK_AddAB-type"/>
</dbReference>
<reference evidence="10" key="1">
    <citation type="journal article" date="2019" name="Int. J. Syst. Evol. Microbiol.">
        <title>The Global Catalogue of Microorganisms (GCM) 10K type strain sequencing project: providing services to taxonomists for standard genome sequencing and annotation.</title>
        <authorList>
            <consortium name="The Broad Institute Genomics Platform"/>
            <consortium name="The Broad Institute Genome Sequencing Center for Infectious Disease"/>
            <person name="Wu L."/>
            <person name="Ma J."/>
        </authorList>
    </citation>
    <scope>NUCLEOTIDE SEQUENCE [LARGE SCALE GENOMIC DNA]</scope>
    <source>
        <strain evidence="10">CGMCC 1.12942</strain>
    </source>
</reference>
<keyword evidence="1" id="KW-0547">Nucleotide-binding</keyword>
<protein>
    <submittedName>
        <fullName evidence="9">PD-(D/E)XK nuclease family protein</fullName>
    </submittedName>
</protein>
<keyword evidence="2" id="KW-0227">DNA damage</keyword>
<organism evidence="9 10">
    <name type="scientific">Laceyella putida</name>
    <dbReference type="NCBI Taxonomy" id="110101"/>
    <lineage>
        <taxon>Bacteria</taxon>
        <taxon>Bacillati</taxon>
        <taxon>Bacillota</taxon>
        <taxon>Bacilli</taxon>
        <taxon>Bacillales</taxon>
        <taxon>Thermoactinomycetaceae</taxon>
        <taxon>Laceyella</taxon>
    </lineage>
</organism>
<keyword evidence="10" id="KW-1185">Reference proteome</keyword>
<evidence type="ECO:0000259" key="8">
    <source>
        <dbReference type="Pfam" id="PF12705"/>
    </source>
</evidence>
<evidence type="ECO:0000313" key="10">
    <source>
        <dbReference type="Proteomes" id="UP001596500"/>
    </source>
</evidence>
<dbReference type="Proteomes" id="UP001596500">
    <property type="component" value="Unassembled WGS sequence"/>
</dbReference>